<name>A0A3Q0ERP5_VIGRR</name>
<sequence length="95" mass="10417">MIAALFGWIILWSYPYDKPRLIITFKYSANSAVCPPLGFPTIVPCMSGKDNNKRDRMEAALAATPSDADAPTIFDKIINKEIPSTVVIRCLPSGT</sequence>
<gene>
    <name evidence="2" type="primary">LOC106776756</name>
</gene>
<organism evidence="1 2">
    <name type="scientific">Vigna radiata var. radiata</name>
    <name type="common">Mung bean</name>
    <name type="synonym">Phaseolus aureus</name>
    <dbReference type="NCBI Taxonomy" id="3916"/>
    <lineage>
        <taxon>Eukaryota</taxon>
        <taxon>Viridiplantae</taxon>
        <taxon>Streptophyta</taxon>
        <taxon>Embryophyta</taxon>
        <taxon>Tracheophyta</taxon>
        <taxon>Spermatophyta</taxon>
        <taxon>Magnoliopsida</taxon>
        <taxon>eudicotyledons</taxon>
        <taxon>Gunneridae</taxon>
        <taxon>Pentapetalae</taxon>
        <taxon>rosids</taxon>
        <taxon>fabids</taxon>
        <taxon>Fabales</taxon>
        <taxon>Fabaceae</taxon>
        <taxon>Papilionoideae</taxon>
        <taxon>50 kb inversion clade</taxon>
        <taxon>NPAAA clade</taxon>
        <taxon>indigoferoid/millettioid clade</taxon>
        <taxon>Phaseoleae</taxon>
        <taxon>Vigna</taxon>
    </lineage>
</organism>
<proteinExistence type="predicted"/>
<dbReference type="AlphaFoldDB" id="A0A3Q0ERP5"/>
<dbReference type="RefSeq" id="XP_022634365.1">
    <property type="nucleotide sequence ID" value="XM_022778644.1"/>
</dbReference>
<evidence type="ECO:0000313" key="2">
    <source>
        <dbReference type="RefSeq" id="XP_022634365.1"/>
    </source>
</evidence>
<reference evidence="1" key="1">
    <citation type="journal article" date="2014" name="Nat. Commun.">
        <title>Genome sequence of mungbean and insights into evolution within Vigna species.</title>
        <authorList>
            <person name="Kang Y.J."/>
            <person name="Kim S.K."/>
            <person name="Kim M.Y."/>
            <person name="Lestari P."/>
            <person name="Kim K.H."/>
            <person name="Ha B.K."/>
            <person name="Jun T.H."/>
            <person name="Hwang W.J."/>
            <person name="Lee T."/>
            <person name="Lee J."/>
            <person name="Shim S."/>
            <person name="Yoon M.Y."/>
            <person name="Jang Y.E."/>
            <person name="Han K.S."/>
            <person name="Taeprayoon P."/>
            <person name="Yoon N."/>
            <person name="Somta P."/>
            <person name="Tanya P."/>
            <person name="Kim K.S."/>
            <person name="Gwag J.G."/>
            <person name="Moon J.K."/>
            <person name="Lee Y.H."/>
            <person name="Park B.S."/>
            <person name="Bombarely A."/>
            <person name="Doyle J.J."/>
            <person name="Jackson S.A."/>
            <person name="Schafleitner R."/>
            <person name="Srinives P."/>
            <person name="Varshney R.K."/>
            <person name="Lee S.H."/>
        </authorList>
    </citation>
    <scope>NUCLEOTIDE SEQUENCE [LARGE SCALE GENOMIC DNA]</scope>
    <source>
        <strain evidence="1">cv. VC1973A</strain>
    </source>
</reference>
<dbReference type="GeneID" id="106776756"/>
<reference evidence="2" key="2">
    <citation type="submission" date="2025-08" db="UniProtKB">
        <authorList>
            <consortium name="RefSeq"/>
        </authorList>
    </citation>
    <scope>IDENTIFICATION</scope>
    <source>
        <tissue evidence="2">Leaf</tissue>
    </source>
</reference>
<keyword evidence="1" id="KW-1185">Reference proteome</keyword>
<accession>A0A3Q0ERP5</accession>
<protein>
    <submittedName>
        <fullName evidence="2">Uncharacterized protein LOC106776756 isoform X2</fullName>
    </submittedName>
</protein>
<evidence type="ECO:0000313" key="1">
    <source>
        <dbReference type="Proteomes" id="UP000087766"/>
    </source>
</evidence>
<dbReference type="Proteomes" id="UP000087766">
    <property type="component" value="Chromosome 2"/>
</dbReference>